<dbReference type="AlphaFoldDB" id="A0A9X1L0P6"/>
<accession>A0A9X1L0P6</accession>
<evidence type="ECO:0008006" key="5">
    <source>
        <dbReference type="Google" id="ProtNLM"/>
    </source>
</evidence>
<sequence length="95" mass="11398">MQFEEILRLPEKSEPLKKWPVEICALWYDRQGEWEKAHELVQDADSGNGAWVHAYLHRKEGDLWNADYWYHRAGRRRPDTSITEEWFDILKNIAG</sequence>
<name>A0A9X1L0P6_9BACT</name>
<dbReference type="Proteomes" id="UP001139409">
    <property type="component" value="Unassembled WGS sequence"/>
</dbReference>
<evidence type="ECO:0000313" key="1">
    <source>
        <dbReference type="EMBL" id="MCA6074904.1"/>
    </source>
</evidence>
<comment type="caution">
    <text evidence="2">The sequence shown here is derived from an EMBL/GenBank/DDBJ whole genome shotgun (WGS) entry which is preliminary data.</text>
</comment>
<protein>
    <recommendedName>
        <fullName evidence="5">Tetratricopeptide repeat protein</fullName>
    </recommendedName>
</protein>
<dbReference type="EMBL" id="JAIXNE010000003">
    <property type="protein sequence ID" value="MCA6076081.1"/>
    <property type="molecule type" value="Genomic_DNA"/>
</dbReference>
<evidence type="ECO:0000313" key="2">
    <source>
        <dbReference type="EMBL" id="MCA6076081.1"/>
    </source>
</evidence>
<keyword evidence="4" id="KW-1185">Reference proteome</keyword>
<organism evidence="2 4">
    <name type="scientific">Fulvivirga sedimenti</name>
    <dbReference type="NCBI Taxonomy" id="2879465"/>
    <lineage>
        <taxon>Bacteria</taxon>
        <taxon>Pseudomonadati</taxon>
        <taxon>Bacteroidota</taxon>
        <taxon>Cytophagia</taxon>
        <taxon>Cytophagales</taxon>
        <taxon>Fulvivirgaceae</taxon>
        <taxon>Fulvivirga</taxon>
    </lineage>
</organism>
<dbReference type="EMBL" id="JAIXNE010000002">
    <property type="protein sequence ID" value="MCA6074904.1"/>
    <property type="molecule type" value="Genomic_DNA"/>
</dbReference>
<gene>
    <name evidence="1" type="ORF">LDX50_08490</name>
    <name evidence="2" type="ORF">LDX50_14460</name>
    <name evidence="3" type="ORF">LDX50_20180</name>
</gene>
<reference evidence="2" key="1">
    <citation type="submission" date="2021-09" db="EMBL/GenBank/DDBJ databases">
        <title>Fulvivirga sp. isolated from coastal sediment.</title>
        <authorList>
            <person name="Yu H."/>
        </authorList>
    </citation>
    <scope>NUCLEOTIDE SEQUENCE</scope>
    <source>
        <strain evidence="2">1062</strain>
    </source>
</reference>
<evidence type="ECO:0000313" key="4">
    <source>
        <dbReference type="Proteomes" id="UP001139409"/>
    </source>
</evidence>
<proteinExistence type="predicted"/>
<evidence type="ECO:0000313" key="3">
    <source>
        <dbReference type="EMBL" id="MCA6077209.1"/>
    </source>
</evidence>
<dbReference type="EMBL" id="JAIXNE010000004">
    <property type="protein sequence ID" value="MCA6077209.1"/>
    <property type="molecule type" value="Genomic_DNA"/>
</dbReference>